<dbReference type="RefSeq" id="WP_369189357.1">
    <property type="nucleotide sequence ID" value="NZ_CP163431.1"/>
</dbReference>
<proteinExistence type="predicted"/>
<evidence type="ECO:0008006" key="2">
    <source>
        <dbReference type="Google" id="ProtNLM"/>
    </source>
</evidence>
<reference evidence="1" key="1">
    <citation type="submission" date="2024-07" db="EMBL/GenBank/DDBJ databases">
        <authorList>
            <person name="Yu S.T."/>
        </authorList>
    </citation>
    <scope>NUCLEOTIDE SEQUENCE</scope>
    <source>
        <strain evidence="1">R08</strain>
    </source>
</reference>
<sequence length="50" mass="4965">MRRKTVGLIGIVAAVLALGWGARMVPANNGGPDTVVAGAMNNGGPDFITG</sequence>
<dbReference type="EMBL" id="CP163431">
    <property type="protein sequence ID" value="XDQ03472.1"/>
    <property type="molecule type" value="Genomic_DNA"/>
</dbReference>
<protein>
    <recommendedName>
        <fullName evidence="2">Secreted protein</fullName>
    </recommendedName>
</protein>
<dbReference type="AlphaFoldDB" id="A0AB39MC13"/>
<evidence type="ECO:0000313" key="1">
    <source>
        <dbReference type="EMBL" id="XDQ03472.1"/>
    </source>
</evidence>
<organism evidence="1">
    <name type="scientific">Streptomyces sp. R08</name>
    <dbReference type="NCBI Taxonomy" id="3238624"/>
    <lineage>
        <taxon>Bacteria</taxon>
        <taxon>Bacillati</taxon>
        <taxon>Actinomycetota</taxon>
        <taxon>Actinomycetes</taxon>
        <taxon>Kitasatosporales</taxon>
        <taxon>Streptomycetaceae</taxon>
        <taxon>Streptomyces</taxon>
    </lineage>
</organism>
<accession>A0AB39MC13</accession>
<gene>
    <name evidence="1" type="ORF">AB5J58_26445</name>
</gene>
<name>A0AB39MC13_9ACTN</name>